<evidence type="ECO:0000313" key="1">
    <source>
        <dbReference type="EMBL" id="PAX51025.1"/>
    </source>
</evidence>
<keyword evidence="2" id="KW-1185">Reference proteome</keyword>
<proteinExistence type="predicted"/>
<dbReference type="Proteomes" id="UP000218238">
    <property type="component" value="Unassembled WGS sequence"/>
</dbReference>
<dbReference type="EMBL" id="NTFS01000495">
    <property type="protein sequence ID" value="PAX51025.1"/>
    <property type="molecule type" value="Genomic_DNA"/>
</dbReference>
<sequence>MLVIHDIDIDIDNSKEVKFMIHNRVEAAKKAQEAHKQNILRSLEHRLEVARAKSDDNLVRQIEAEIRYFG</sequence>
<comment type="caution">
    <text evidence="1">The sequence shown here is derived from an EMBL/GenBank/DDBJ whole genome shotgun (WGS) entry which is preliminary data.</text>
</comment>
<organism evidence="1 2">
    <name type="scientific">Brunnivagina elsteri CCALA 953</name>
    <dbReference type="NCBI Taxonomy" id="987040"/>
    <lineage>
        <taxon>Bacteria</taxon>
        <taxon>Bacillati</taxon>
        <taxon>Cyanobacteriota</taxon>
        <taxon>Cyanophyceae</taxon>
        <taxon>Nostocales</taxon>
        <taxon>Calotrichaceae</taxon>
        <taxon>Brunnivagina</taxon>
    </lineage>
</organism>
<evidence type="ECO:0000313" key="2">
    <source>
        <dbReference type="Proteomes" id="UP000218238"/>
    </source>
</evidence>
<name>A0A2A2TBJ2_9CYAN</name>
<accession>A0A2A2TBJ2</accession>
<protein>
    <submittedName>
        <fullName evidence="1">Uncharacterized protein</fullName>
    </submittedName>
</protein>
<dbReference type="AlphaFoldDB" id="A0A2A2TBJ2"/>
<gene>
    <name evidence="1" type="ORF">CK510_27090</name>
</gene>
<reference evidence="1 2" key="1">
    <citation type="submission" date="2017-08" db="EMBL/GenBank/DDBJ databases">
        <title>Draft genome sequence of filamentous cyanobacterium Calothrix elsteri CCALA 953.</title>
        <authorList>
            <person name="Gagunashvili A.N."/>
            <person name="Elster J."/>
            <person name="Andresson O.S."/>
        </authorList>
    </citation>
    <scope>NUCLEOTIDE SEQUENCE [LARGE SCALE GENOMIC DNA]</scope>
    <source>
        <strain evidence="1 2">CCALA 953</strain>
    </source>
</reference>